<keyword evidence="3" id="KW-1185">Reference proteome</keyword>
<dbReference type="InterPro" id="IPR002397">
    <property type="entry name" value="Cyt_P450_B"/>
</dbReference>
<dbReference type="GO" id="GO:0004497">
    <property type="term" value="F:monooxygenase activity"/>
    <property type="evidence" value="ECO:0007669"/>
    <property type="project" value="InterPro"/>
</dbReference>
<organism evidence="2 3">
    <name type="scientific">Nakamurella alba</name>
    <dbReference type="NCBI Taxonomy" id="2665158"/>
    <lineage>
        <taxon>Bacteria</taxon>
        <taxon>Bacillati</taxon>
        <taxon>Actinomycetota</taxon>
        <taxon>Actinomycetes</taxon>
        <taxon>Nakamurellales</taxon>
        <taxon>Nakamurellaceae</taxon>
        <taxon>Nakamurella</taxon>
    </lineage>
</organism>
<protein>
    <submittedName>
        <fullName evidence="2">Cytochrome P450</fullName>
    </submittedName>
</protein>
<dbReference type="GO" id="GO:0016705">
    <property type="term" value="F:oxidoreductase activity, acting on paired donors, with incorporation or reduction of molecular oxygen"/>
    <property type="evidence" value="ECO:0007669"/>
    <property type="project" value="InterPro"/>
</dbReference>
<sequence>MHAPPTPTLAELTADPHPALAALRSRQPVSWVEAVGGWMVLSYDLAVQVMRDADTFTVDDPRFTTSRVVGRSMLSTDGEEHRRHRSPFIAPFTPRATRETFAAFVENEADRLVAGLAARNAAELRTAVAGPMAVACMRFALGLEQLPVDLLLGWYRDIVGAVDGLTPDAAVPPSGLSAYGELSTAVLDAAARSASPFLAGIVGGADALSPEELAGNVAVLLFGGIETTEGMIANLLFHLFTTPGALTVSSDAAARRAALQDALEESLRLEPAAAEVDRYATRDVEIGGASVRRGDLVIVSLTAANRDPAVFADPDAFRPGRENGRRHLAFAQGPHICPGLHLARLETLTLLDRLLRLPGFRPAAGLTPPTGLVFRKPLAVPAVWS</sequence>
<gene>
    <name evidence="2" type="ORF">GIS00_20835</name>
</gene>
<name>A0A7K1FQP2_9ACTN</name>
<dbReference type="InterPro" id="IPR036396">
    <property type="entry name" value="Cyt_P450_sf"/>
</dbReference>
<comment type="similarity">
    <text evidence="1">Belongs to the cytochrome P450 family.</text>
</comment>
<dbReference type="PRINTS" id="PR00359">
    <property type="entry name" value="BP450"/>
</dbReference>
<dbReference type="GO" id="GO:0005506">
    <property type="term" value="F:iron ion binding"/>
    <property type="evidence" value="ECO:0007669"/>
    <property type="project" value="InterPro"/>
</dbReference>
<dbReference type="PANTHER" id="PTHR46696">
    <property type="entry name" value="P450, PUTATIVE (EUROFUNG)-RELATED"/>
    <property type="match status" value="1"/>
</dbReference>
<comment type="caution">
    <text evidence="2">The sequence shown here is derived from an EMBL/GenBank/DDBJ whole genome shotgun (WGS) entry which is preliminary data.</text>
</comment>
<dbReference type="Pfam" id="PF00067">
    <property type="entry name" value="p450"/>
    <property type="match status" value="1"/>
</dbReference>
<evidence type="ECO:0000313" key="3">
    <source>
        <dbReference type="Proteomes" id="UP000460221"/>
    </source>
</evidence>
<evidence type="ECO:0000313" key="2">
    <source>
        <dbReference type="EMBL" id="MTD16390.1"/>
    </source>
</evidence>
<accession>A0A7K1FQP2</accession>
<dbReference type="GO" id="GO:0020037">
    <property type="term" value="F:heme binding"/>
    <property type="evidence" value="ECO:0007669"/>
    <property type="project" value="InterPro"/>
</dbReference>
<dbReference type="InterPro" id="IPR001128">
    <property type="entry name" value="Cyt_P450"/>
</dbReference>
<proteinExistence type="inferred from homology"/>
<dbReference type="PANTHER" id="PTHR46696:SF1">
    <property type="entry name" value="CYTOCHROME P450 YJIB-RELATED"/>
    <property type="match status" value="1"/>
</dbReference>
<dbReference type="Gene3D" id="1.10.630.10">
    <property type="entry name" value="Cytochrome P450"/>
    <property type="match status" value="1"/>
</dbReference>
<dbReference type="Proteomes" id="UP000460221">
    <property type="component" value="Unassembled WGS sequence"/>
</dbReference>
<dbReference type="AlphaFoldDB" id="A0A7K1FQP2"/>
<reference evidence="2 3" key="1">
    <citation type="submission" date="2019-11" db="EMBL/GenBank/DDBJ databases">
        <authorList>
            <person name="Jiang L.-Q."/>
        </authorList>
    </citation>
    <scope>NUCLEOTIDE SEQUENCE [LARGE SCALE GENOMIC DNA]</scope>
    <source>
        <strain evidence="2 3">YIM 132087</strain>
    </source>
</reference>
<dbReference type="EMBL" id="WLYK01000009">
    <property type="protein sequence ID" value="MTD16390.1"/>
    <property type="molecule type" value="Genomic_DNA"/>
</dbReference>
<evidence type="ECO:0000256" key="1">
    <source>
        <dbReference type="ARBA" id="ARBA00010617"/>
    </source>
</evidence>
<dbReference type="SUPFAM" id="SSF48264">
    <property type="entry name" value="Cytochrome P450"/>
    <property type="match status" value="1"/>
</dbReference>